<accession>A0A433QMC7</accession>
<proteinExistence type="predicted"/>
<dbReference type="EMBL" id="RBNJ01003421">
    <property type="protein sequence ID" value="RUS30936.1"/>
    <property type="molecule type" value="Genomic_DNA"/>
</dbReference>
<gene>
    <name evidence="1" type="ORF">BC938DRAFT_478732</name>
</gene>
<dbReference type="AlphaFoldDB" id="A0A433QMC7"/>
<keyword evidence="2" id="KW-1185">Reference proteome</keyword>
<dbReference type="Proteomes" id="UP000274822">
    <property type="component" value="Unassembled WGS sequence"/>
</dbReference>
<evidence type="ECO:0000313" key="1">
    <source>
        <dbReference type="EMBL" id="RUS30936.1"/>
    </source>
</evidence>
<evidence type="ECO:0000313" key="2">
    <source>
        <dbReference type="Proteomes" id="UP000274822"/>
    </source>
</evidence>
<reference evidence="1 2" key="1">
    <citation type="journal article" date="2018" name="New Phytol.">
        <title>Phylogenomics of Endogonaceae and evolution of mycorrhizas within Mucoromycota.</title>
        <authorList>
            <person name="Chang Y."/>
            <person name="Desiro A."/>
            <person name="Na H."/>
            <person name="Sandor L."/>
            <person name="Lipzen A."/>
            <person name="Clum A."/>
            <person name="Barry K."/>
            <person name="Grigoriev I.V."/>
            <person name="Martin F.M."/>
            <person name="Stajich J.E."/>
            <person name="Smith M.E."/>
            <person name="Bonito G."/>
            <person name="Spatafora J.W."/>
        </authorList>
    </citation>
    <scope>NUCLEOTIDE SEQUENCE [LARGE SCALE GENOMIC DNA]</scope>
    <source>
        <strain evidence="1 2">AD002</strain>
    </source>
</reference>
<sequence>MQELAPLLLILLVPVLLLIEVIAFWNFCVHKSVAQFWGTVDELQYLGAEDRPTSDDACASRQEVSPHNVFEHGTLATGLRANNNDLRQINRILHPDGREGILKFVDCFPTTNFKSTSRPLVKVGQIGGSRSSGEYAAQTSLHRDVTDIRHGNLAVGSRALLALGSIPQNKIILVGRILPR</sequence>
<name>A0A433QMC7_9FUNG</name>
<protein>
    <submittedName>
        <fullName evidence="1">Uncharacterized protein</fullName>
    </submittedName>
</protein>
<comment type="caution">
    <text evidence="1">The sequence shown here is derived from an EMBL/GenBank/DDBJ whole genome shotgun (WGS) entry which is preliminary data.</text>
</comment>
<organism evidence="1 2">
    <name type="scientific">Jimgerdemannia flammicorona</name>
    <dbReference type="NCBI Taxonomy" id="994334"/>
    <lineage>
        <taxon>Eukaryota</taxon>
        <taxon>Fungi</taxon>
        <taxon>Fungi incertae sedis</taxon>
        <taxon>Mucoromycota</taxon>
        <taxon>Mucoromycotina</taxon>
        <taxon>Endogonomycetes</taxon>
        <taxon>Endogonales</taxon>
        <taxon>Endogonaceae</taxon>
        <taxon>Jimgerdemannia</taxon>
    </lineage>
</organism>